<evidence type="ECO:0000313" key="2">
    <source>
        <dbReference type="Proteomes" id="UP001732700"/>
    </source>
</evidence>
<protein>
    <submittedName>
        <fullName evidence="1">Uncharacterized protein</fullName>
    </submittedName>
</protein>
<proteinExistence type="predicted"/>
<dbReference type="Proteomes" id="UP001732700">
    <property type="component" value="Chromosome 3D"/>
</dbReference>
<sequence length="548" mass="60332">MEAAVMAASAAAEAAKEAASAASAAAAAAVKDVATAKETLATASASALHAKEAAAAAATAGEAAVAAVAAVAAAMRASKKRKFHLVDDDQGSPESEDVDFISSLPDAILGIIISLLPTKDGVRTQAISRRWRPIWRSTPLTLVADRELMSNGHMTINSIKKILSEHPGPAHCFSLNLFTRDCYEKIEGWLSSQALNNLQELELTYNLWFRDVVNQLFLLPSSVFRFAPTLRVAKFYGCHFPDLVVQLSLKFPRLKQLALERVTISEDALQSILSGCASLESLVLKDSYGFGRLCISSKTLKCLGFCAGYRRRDVVLQELVIEDAPCLERLLPLNSEYGPATIRVISAPKLKILGMICEKIAELQFGTTVFQKMIAVSLTTRMRTVRVLVLVSAGPNLDTVINFLKCFPCLERLYVILDSQSGMGTDNVRKYDPLDPIECFELHLKEVVLKDYDGTKKPSIEFTKFFILNAKVLKEMKITLPYHRQHTWFAKQRKMLQIKNRASGDARIELKCGTYGYFTHNGHIHDLSMADPFDIPSSRCSNCCCGPF</sequence>
<dbReference type="EnsemblPlants" id="AVESA.00010b.r2.3DG0569360.1">
    <property type="protein sequence ID" value="AVESA.00010b.r2.3DG0569360.1.CDS"/>
    <property type="gene ID" value="AVESA.00010b.r2.3DG0569360"/>
</dbReference>
<keyword evidence="2" id="KW-1185">Reference proteome</keyword>
<organism evidence="1 2">
    <name type="scientific">Avena sativa</name>
    <name type="common">Oat</name>
    <dbReference type="NCBI Taxonomy" id="4498"/>
    <lineage>
        <taxon>Eukaryota</taxon>
        <taxon>Viridiplantae</taxon>
        <taxon>Streptophyta</taxon>
        <taxon>Embryophyta</taxon>
        <taxon>Tracheophyta</taxon>
        <taxon>Spermatophyta</taxon>
        <taxon>Magnoliopsida</taxon>
        <taxon>Liliopsida</taxon>
        <taxon>Poales</taxon>
        <taxon>Poaceae</taxon>
        <taxon>BOP clade</taxon>
        <taxon>Pooideae</taxon>
        <taxon>Poodae</taxon>
        <taxon>Poeae</taxon>
        <taxon>Poeae Chloroplast Group 1 (Aveneae type)</taxon>
        <taxon>Aveninae</taxon>
        <taxon>Avena</taxon>
    </lineage>
</organism>
<accession>A0ACD5W5K9</accession>
<reference evidence="1" key="2">
    <citation type="submission" date="2025-09" db="UniProtKB">
        <authorList>
            <consortium name="EnsemblPlants"/>
        </authorList>
    </citation>
    <scope>IDENTIFICATION</scope>
</reference>
<evidence type="ECO:0000313" key="1">
    <source>
        <dbReference type="EnsemblPlants" id="AVESA.00010b.r2.3DG0569360.1.CDS"/>
    </source>
</evidence>
<name>A0ACD5W5K9_AVESA</name>
<reference evidence="1" key="1">
    <citation type="submission" date="2021-05" db="EMBL/GenBank/DDBJ databases">
        <authorList>
            <person name="Scholz U."/>
            <person name="Mascher M."/>
            <person name="Fiebig A."/>
        </authorList>
    </citation>
    <scope>NUCLEOTIDE SEQUENCE [LARGE SCALE GENOMIC DNA]</scope>
</reference>